<evidence type="ECO:0000313" key="2">
    <source>
        <dbReference type="EMBL" id="KAH7429636.1"/>
    </source>
</evidence>
<evidence type="ECO:0000256" key="1">
    <source>
        <dbReference type="SAM" id="SignalP"/>
    </source>
</evidence>
<dbReference type="Proteomes" id="UP000825935">
    <property type="component" value="Chromosome 9"/>
</dbReference>
<keyword evidence="1" id="KW-0732">Signal</keyword>
<gene>
    <name evidence="2" type="ORF">KP509_09G059700</name>
</gene>
<proteinExistence type="predicted"/>
<organism evidence="2 3">
    <name type="scientific">Ceratopteris richardii</name>
    <name type="common">Triangle waterfern</name>
    <dbReference type="NCBI Taxonomy" id="49495"/>
    <lineage>
        <taxon>Eukaryota</taxon>
        <taxon>Viridiplantae</taxon>
        <taxon>Streptophyta</taxon>
        <taxon>Embryophyta</taxon>
        <taxon>Tracheophyta</taxon>
        <taxon>Polypodiopsida</taxon>
        <taxon>Polypodiidae</taxon>
        <taxon>Polypodiales</taxon>
        <taxon>Pteridineae</taxon>
        <taxon>Pteridaceae</taxon>
        <taxon>Parkerioideae</taxon>
        <taxon>Ceratopteris</taxon>
    </lineage>
</organism>
<feature type="chain" id="PRO_5035928755" evidence="1">
    <location>
        <begin position="17"/>
        <end position="195"/>
    </location>
</feature>
<reference evidence="2" key="1">
    <citation type="submission" date="2021-08" db="EMBL/GenBank/DDBJ databases">
        <title>WGS assembly of Ceratopteris richardii.</title>
        <authorList>
            <person name="Marchant D.B."/>
            <person name="Chen G."/>
            <person name="Jenkins J."/>
            <person name="Shu S."/>
            <person name="Leebens-Mack J."/>
            <person name="Grimwood J."/>
            <person name="Schmutz J."/>
            <person name="Soltis P."/>
            <person name="Soltis D."/>
            <person name="Chen Z.-H."/>
        </authorList>
    </citation>
    <scope>NUCLEOTIDE SEQUENCE</scope>
    <source>
        <strain evidence="2">Whitten #5841</strain>
        <tissue evidence="2">Leaf</tissue>
    </source>
</reference>
<accession>A0A8T2U6T8</accession>
<name>A0A8T2U6T8_CERRI</name>
<sequence>MWCLVTLMSLHVLSRTKHSNARASPSSFLHSFIFFPTPIPGASDENAMVQPFHFWTTDLLIIMHKTKNKEGISEERERERGKIRHSQINSEVVNEINAQRDLSKGSGGLDGSNGLVLTSEIKGKREEILNRAIIGMEGLIVWFYWERSSQSMVKSKARGHNMQKRVSDLPSLFGINNFRPTLLALRMYSVFHIIR</sequence>
<protein>
    <submittedName>
        <fullName evidence="2">Uncharacterized protein</fullName>
    </submittedName>
</protein>
<comment type="caution">
    <text evidence="2">The sequence shown here is derived from an EMBL/GenBank/DDBJ whole genome shotgun (WGS) entry which is preliminary data.</text>
</comment>
<feature type="signal peptide" evidence="1">
    <location>
        <begin position="1"/>
        <end position="16"/>
    </location>
</feature>
<keyword evidence="3" id="KW-1185">Reference proteome</keyword>
<dbReference type="EMBL" id="CM035414">
    <property type="protein sequence ID" value="KAH7429636.1"/>
    <property type="molecule type" value="Genomic_DNA"/>
</dbReference>
<dbReference type="AlphaFoldDB" id="A0A8T2U6T8"/>
<evidence type="ECO:0000313" key="3">
    <source>
        <dbReference type="Proteomes" id="UP000825935"/>
    </source>
</evidence>